<evidence type="ECO:0008006" key="4">
    <source>
        <dbReference type="Google" id="ProtNLM"/>
    </source>
</evidence>
<name>A0A0R2HPI9_9FIRM</name>
<dbReference type="InterPro" id="IPR008407">
    <property type="entry name" value="Brnchd-chn_aa_trnsp_AzlD"/>
</dbReference>
<comment type="caution">
    <text evidence="2">The sequence shown here is derived from an EMBL/GenBank/DDBJ whole genome shotgun (WGS) entry which is preliminary data.</text>
</comment>
<feature type="transmembrane region" description="Helical" evidence="1">
    <location>
        <begin position="6"/>
        <end position="26"/>
    </location>
</feature>
<dbReference type="AlphaFoldDB" id="A0A0R2HPI9"/>
<reference evidence="2 3" key="1">
    <citation type="journal article" date="2015" name="Genome Announc.">
        <title>Expanding the biotechnology potential of lactobacilli through comparative genomics of 213 strains and associated genera.</title>
        <authorList>
            <person name="Sun Z."/>
            <person name="Harris H.M."/>
            <person name="McCann A."/>
            <person name="Guo C."/>
            <person name="Argimon S."/>
            <person name="Zhang W."/>
            <person name="Yang X."/>
            <person name="Jeffery I.B."/>
            <person name="Cooney J.C."/>
            <person name="Kagawa T.F."/>
            <person name="Liu W."/>
            <person name="Song Y."/>
            <person name="Salvetti E."/>
            <person name="Wrobel A."/>
            <person name="Rasinkangas P."/>
            <person name="Parkhill J."/>
            <person name="Rea M.C."/>
            <person name="O'Sullivan O."/>
            <person name="Ritari J."/>
            <person name="Douillard F.P."/>
            <person name="Paul Ross R."/>
            <person name="Yang R."/>
            <person name="Briner A.E."/>
            <person name="Felis G.E."/>
            <person name="de Vos W.M."/>
            <person name="Barrangou R."/>
            <person name="Klaenhammer T.R."/>
            <person name="Caufield P.W."/>
            <person name="Cui Y."/>
            <person name="Zhang H."/>
            <person name="O'Toole P.W."/>
        </authorList>
    </citation>
    <scope>NUCLEOTIDE SEQUENCE [LARGE SCALE GENOMIC DNA]</scope>
    <source>
        <strain evidence="2 3">DSM 20405</strain>
    </source>
</reference>
<protein>
    <recommendedName>
        <fullName evidence="4">Branched-chain amino acid transporter</fullName>
    </recommendedName>
</protein>
<evidence type="ECO:0000256" key="1">
    <source>
        <dbReference type="SAM" id="Phobius"/>
    </source>
</evidence>
<evidence type="ECO:0000313" key="2">
    <source>
        <dbReference type="EMBL" id="KRN51460.1"/>
    </source>
</evidence>
<keyword evidence="1" id="KW-0812">Transmembrane</keyword>
<sequence length="104" mass="11888">MIYYLIGVLIMAAFSYIPRFLPLTFYRKKIESPYLQSLLYYLPYAALGALTFPGIFHATPHLYESLAGATVAFYFAFRNKSLIFVAVSGMIACYVAYLIMTYIH</sequence>
<feature type="transmembrane region" description="Helical" evidence="1">
    <location>
        <begin position="82"/>
        <end position="103"/>
    </location>
</feature>
<feature type="transmembrane region" description="Helical" evidence="1">
    <location>
        <begin position="38"/>
        <end position="56"/>
    </location>
</feature>
<evidence type="ECO:0000313" key="3">
    <source>
        <dbReference type="Proteomes" id="UP000051841"/>
    </source>
</evidence>
<organism evidence="2 3">
    <name type="scientific">Kandleria vitulina DSM 20405</name>
    <dbReference type="NCBI Taxonomy" id="1410657"/>
    <lineage>
        <taxon>Bacteria</taxon>
        <taxon>Bacillati</taxon>
        <taxon>Bacillota</taxon>
        <taxon>Erysipelotrichia</taxon>
        <taxon>Erysipelotrichales</taxon>
        <taxon>Coprobacillaceae</taxon>
        <taxon>Kandleria</taxon>
    </lineage>
</organism>
<dbReference type="PATRIC" id="fig|1410657.5.peg.79"/>
<dbReference type="RefSeq" id="WP_029071485.1">
    <property type="nucleotide sequence ID" value="NZ_JQBL01000001.1"/>
</dbReference>
<proteinExistence type="predicted"/>
<keyword evidence="1" id="KW-1133">Transmembrane helix</keyword>
<keyword evidence="1" id="KW-0472">Membrane</keyword>
<keyword evidence="3" id="KW-1185">Reference proteome</keyword>
<accession>A0A0R2HPI9</accession>
<gene>
    <name evidence="2" type="ORF">IV49_GL000077</name>
</gene>
<dbReference type="Proteomes" id="UP000051841">
    <property type="component" value="Unassembled WGS sequence"/>
</dbReference>
<dbReference type="Pfam" id="PF05437">
    <property type="entry name" value="AzlD"/>
    <property type="match status" value="1"/>
</dbReference>
<dbReference type="EMBL" id="JQBL01000001">
    <property type="protein sequence ID" value="KRN51460.1"/>
    <property type="molecule type" value="Genomic_DNA"/>
</dbReference>